<accession>Q7UTK1</accession>
<proteinExistence type="predicted"/>
<evidence type="ECO:0000313" key="1">
    <source>
        <dbReference type="EMBL" id="CAD73435.1"/>
    </source>
</evidence>
<dbReference type="Proteomes" id="UP000001025">
    <property type="component" value="Chromosome"/>
</dbReference>
<dbReference type="STRING" id="243090.RB3835"/>
<dbReference type="KEGG" id="rba:RB3835"/>
<evidence type="ECO:0000313" key="2">
    <source>
        <dbReference type="Proteomes" id="UP000001025"/>
    </source>
</evidence>
<keyword evidence="2" id="KW-1185">Reference proteome</keyword>
<organism evidence="1 2">
    <name type="scientific">Rhodopirellula baltica (strain DSM 10527 / NCIMB 13988 / SH1)</name>
    <dbReference type="NCBI Taxonomy" id="243090"/>
    <lineage>
        <taxon>Bacteria</taxon>
        <taxon>Pseudomonadati</taxon>
        <taxon>Planctomycetota</taxon>
        <taxon>Planctomycetia</taxon>
        <taxon>Pirellulales</taxon>
        <taxon>Pirellulaceae</taxon>
        <taxon>Rhodopirellula</taxon>
    </lineage>
</organism>
<gene>
    <name evidence="1" type="ordered locus">RB3835</name>
</gene>
<dbReference type="EMBL" id="BX294139">
    <property type="protein sequence ID" value="CAD73435.1"/>
    <property type="molecule type" value="Genomic_DNA"/>
</dbReference>
<sequence length="50" mass="5808">MHSPRIWTSLNSTPKRNLTQSRLKNHLELSRLLNAAYLRSSHETDPVLSH</sequence>
<dbReference type="EnsemblBacteria" id="CAD73435">
    <property type="protein sequence ID" value="CAD73435"/>
    <property type="gene ID" value="RB3835"/>
</dbReference>
<reference evidence="1 2" key="1">
    <citation type="journal article" date="2003" name="Proc. Natl. Acad. Sci. U.S.A.">
        <title>Complete genome sequence of the marine planctomycete Pirellula sp. strain 1.</title>
        <authorList>
            <person name="Gloeckner F.O."/>
            <person name="Kube M."/>
            <person name="Bauer M."/>
            <person name="Teeling H."/>
            <person name="Lombardot T."/>
            <person name="Ludwig W."/>
            <person name="Gade D."/>
            <person name="Beck A."/>
            <person name="Borzym K."/>
            <person name="Heitmann K."/>
            <person name="Rabus R."/>
            <person name="Schlesner H."/>
            <person name="Amann R."/>
            <person name="Reinhardt R."/>
        </authorList>
    </citation>
    <scope>NUCLEOTIDE SEQUENCE [LARGE SCALE GENOMIC DNA]</scope>
    <source>
        <strain evidence="2">DSM 10527 / NCIMB 13988 / SH1</strain>
    </source>
</reference>
<protein>
    <submittedName>
        <fullName evidence="1">Uncharacterized protein</fullName>
    </submittedName>
</protein>
<dbReference type="AlphaFoldDB" id="Q7UTK1"/>
<dbReference type="HOGENOM" id="CLU_3122015_0_0_0"/>
<name>Q7UTK1_RHOBA</name>
<dbReference type="InParanoid" id="Q7UTK1"/>